<dbReference type="AlphaFoldDB" id="A0A1L3GSF1"/>
<protein>
    <submittedName>
        <fullName evidence="2">Uncharacterized protein</fullName>
    </submittedName>
</protein>
<proteinExistence type="predicted"/>
<sequence>MNPVVEPAGGLFRLSLKDALFIGFCAVFAVLARMMLRLHLHISGHAMLVTAFFLLLARGSVRYRFAASFAGLLAGSASIFLGFAKSGPFMLVKYLAVALVIDLAGLLMPNLFRNYFWCALVGGSAGATKFFTAYSVNFLAGMDRTVNFQASLLEAAGAILFGVLGGLLVPVVLRRLHAYGVIS</sequence>
<feature type="transmembrane region" description="Helical" evidence="1">
    <location>
        <begin position="12"/>
        <end position="31"/>
    </location>
</feature>
<organism evidence="2 3">
    <name type="scientific">Syntrophotalea acetylenivorans</name>
    <dbReference type="NCBI Taxonomy" id="1842532"/>
    <lineage>
        <taxon>Bacteria</taxon>
        <taxon>Pseudomonadati</taxon>
        <taxon>Thermodesulfobacteriota</taxon>
        <taxon>Desulfuromonadia</taxon>
        <taxon>Desulfuromonadales</taxon>
        <taxon>Syntrophotaleaceae</taxon>
        <taxon>Syntrophotalea</taxon>
    </lineage>
</organism>
<keyword evidence="3" id="KW-1185">Reference proteome</keyword>
<gene>
    <name evidence="2" type="ORF">A7E78_13900</name>
</gene>
<keyword evidence="1" id="KW-0812">Transmembrane</keyword>
<feature type="transmembrane region" description="Helical" evidence="1">
    <location>
        <begin position="63"/>
        <end position="84"/>
    </location>
</feature>
<feature type="transmembrane region" description="Helical" evidence="1">
    <location>
        <begin position="152"/>
        <end position="173"/>
    </location>
</feature>
<evidence type="ECO:0000313" key="3">
    <source>
        <dbReference type="Proteomes" id="UP000182517"/>
    </source>
</evidence>
<evidence type="ECO:0000313" key="2">
    <source>
        <dbReference type="EMBL" id="APG28825.1"/>
    </source>
</evidence>
<dbReference type="OrthoDB" id="5387579at2"/>
<keyword evidence="1" id="KW-1133">Transmembrane helix</keyword>
<accession>A0A1L3GSF1</accession>
<reference evidence="2 3" key="1">
    <citation type="journal article" date="2017" name="Genome Announc.">
        <title>Complete Genome Sequences of Two Acetylene-Fermenting Pelobacter acetylenicus Strains.</title>
        <authorList>
            <person name="Sutton J.M."/>
            <person name="Baesman S.M."/>
            <person name="Fierst J.L."/>
            <person name="Poret-Peterson A.T."/>
            <person name="Oremland R.S."/>
            <person name="Dunlap D.S."/>
            <person name="Akob D.M."/>
        </authorList>
    </citation>
    <scope>NUCLEOTIDE SEQUENCE [LARGE SCALE GENOMIC DNA]</scope>
    <source>
        <strain evidence="2 3">SFB93</strain>
    </source>
</reference>
<dbReference type="KEGG" id="pef:A7E78_13900"/>
<name>A0A1L3GSF1_9BACT</name>
<dbReference type="RefSeq" id="WP_072284849.1">
    <property type="nucleotide sequence ID" value="NZ_CP015519.1"/>
</dbReference>
<dbReference type="EMBL" id="CP015519">
    <property type="protein sequence ID" value="APG28825.1"/>
    <property type="molecule type" value="Genomic_DNA"/>
</dbReference>
<feature type="transmembrane region" description="Helical" evidence="1">
    <location>
        <begin position="114"/>
        <end position="140"/>
    </location>
</feature>
<dbReference type="Proteomes" id="UP000182517">
    <property type="component" value="Chromosome"/>
</dbReference>
<feature type="transmembrane region" description="Helical" evidence="1">
    <location>
        <begin position="91"/>
        <end position="108"/>
    </location>
</feature>
<evidence type="ECO:0000256" key="1">
    <source>
        <dbReference type="SAM" id="Phobius"/>
    </source>
</evidence>
<feature type="transmembrane region" description="Helical" evidence="1">
    <location>
        <begin position="38"/>
        <end position="57"/>
    </location>
</feature>
<keyword evidence="1" id="KW-0472">Membrane</keyword>
<dbReference type="STRING" id="1842532.A7E78_13900"/>